<evidence type="ECO:0000313" key="4">
    <source>
        <dbReference type="EMBL" id="WNC69017.1"/>
    </source>
</evidence>
<dbReference type="Gene3D" id="1.10.720.180">
    <property type="match status" value="2"/>
</dbReference>
<dbReference type="EMBL" id="CP134146">
    <property type="protein sequence ID" value="WNC69017.1"/>
    <property type="molecule type" value="Genomic_DNA"/>
</dbReference>
<dbReference type="InterPro" id="IPR036280">
    <property type="entry name" value="Multihaem_cyt_sf"/>
</dbReference>
<dbReference type="Gene3D" id="3.90.10.10">
    <property type="entry name" value="Cytochrome C3"/>
    <property type="match status" value="1"/>
</dbReference>
<dbReference type="InterPro" id="IPR054337">
    <property type="entry name" value="Mtrc-MtrF-like_dom_II/IV"/>
</dbReference>
<dbReference type="SUPFAM" id="SSF48695">
    <property type="entry name" value="Multiheme cytochromes"/>
    <property type="match status" value="1"/>
</dbReference>
<feature type="signal peptide" evidence="2">
    <location>
        <begin position="1"/>
        <end position="20"/>
    </location>
</feature>
<dbReference type="Proteomes" id="UP001248581">
    <property type="component" value="Chromosome"/>
</dbReference>
<proteinExistence type="predicted"/>
<keyword evidence="5" id="KW-1185">Reference proteome</keyword>
<organism evidence="4 5">
    <name type="scientific">Thalassotalea nanhaiensis</name>
    <dbReference type="NCBI Taxonomy" id="3065648"/>
    <lineage>
        <taxon>Bacteria</taxon>
        <taxon>Pseudomonadati</taxon>
        <taxon>Pseudomonadota</taxon>
        <taxon>Gammaproteobacteria</taxon>
        <taxon>Alteromonadales</taxon>
        <taxon>Colwelliaceae</taxon>
        <taxon>Thalassotalea</taxon>
    </lineage>
</organism>
<reference evidence="5" key="1">
    <citation type="submission" date="2023-09" db="EMBL/GenBank/DDBJ databases">
        <authorList>
            <person name="Li S."/>
            <person name="Li X."/>
            <person name="Zhang C."/>
            <person name="Zhao Z."/>
        </authorList>
    </citation>
    <scope>NUCLEOTIDE SEQUENCE [LARGE SCALE GENOMIC DNA]</scope>
    <source>
        <strain evidence="5">SQ345</strain>
    </source>
</reference>
<protein>
    <submittedName>
        <fullName evidence="4">OmcA/MtrC family decaheme c-type cytochrome</fullName>
    </submittedName>
</protein>
<dbReference type="RefSeq" id="WP_348388167.1">
    <property type="nucleotide sequence ID" value="NZ_CP134146.1"/>
</dbReference>
<evidence type="ECO:0000256" key="2">
    <source>
        <dbReference type="SAM" id="SignalP"/>
    </source>
</evidence>
<dbReference type="InterPro" id="IPR020014">
    <property type="entry name" value="Decahaem_cyt-c_OmcA/MtrC"/>
</dbReference>
<feature type="domain" description="Outer membrane cytochrome MtrC/MtrF-like" evidence="3">
    <location>
        <begin position="608"/>
        <end position="781"/>
    </location>
</feature>
<feature type="domain" description="Outer membrane cytochrome MtrC/MtrF-like" evidence="3">
    <location>
        <begin position="266"/>
        <end position="438"/>
    </location>
</feature>
<dbReference type="NCBIfam" id="TIGR03507">
    <property type="entry name" value="decahem_SO1788"/>
    <property type="match status" value="1"/>
</dbReference>
<feature type="chain" id="PRO_5046290614" evidence="2">
    <location>
        <begin position="21"/>
        <end position="782"/>
    </location>
</feature>
<name>A0ABY9TJN9_9GAMM</name>
<dbReference type="Pfam" id="PF22113">
    <property type="entry name" value="Mtrc-MtrF_II-IV_dom"/>
    <property type="match status" value="2"/>
</dbReference>
<keyword evidence="2" id="KW-0732">Signal</keyword>
<evidence type="ECO:0000256" key="1">
    <source>
        <dbReference type="SAM" id="MobiDB-lite"/>
    </source>
</evidence>
<sequence length="782" mass="84124">MYRKTTLIIMMSLLASIVLAGCDGDSGGDRAKGIEATPPPASGTPPTTPPPVTPPPPENGLIESGDITEDDTISTAMSGVKVDQSLTLTFTLMVNGVSQIVDLNSSNARFTLAKLVTNAGEAQGMSWTSYFVTFEDPICRNQTDVDDENNACTTFTEDTDPELIADTAKKVQSEFATGKSVLTQATSDNNGLFENNGDGSWNYTFPFQFSDVAALTEVHRSCIQFSFNADVENICVDFVPSEVATATDGITGTSLSEMFYQTHNARQIVTEGTCNTCHDKLAIHGGGRTQTQYCVTCHNPDTNDSNSGNSVDFKQLIHKIHFGRNLQNFVDDGKPFTIWGYRNSEHNYSTTGFPQNIKNCGSCHAGDEDIVFSQTQMIPEPTATITDNGHSWVTNPTKSACESCHEKLFTEGIRLNGEEFTLHISYTEETNCAGCHADLGAETPDSKQANQAHRDTAIEKALTYAMNIESVINTGPGESPVVTFNVTENGVPIDIKTFDGKIRVGVSWDAASDFDNEGLTGFDALNIEIDAIAESILKAGSDNSFVLDISTVGLTPKTIPDGQDTIAVLMLGHANGPNTTATSFDDVSPIKSPIEFFASSGTSVTPRRTVVSIDKCNSCHNRLSMVEKGHVNFHAVPSGEPLVCASCHGASLGFGEYADFRYLIHGVHATDIREEPYRGEFSENIHFPGDIANCDSCHIEGTTQLPLAFNTPIFTGITDQYTTPTATACSSCHDSAEAQTHMISTGGAKFNESYDLVQSTTESCALCHGPGEAADVEMVHKR</sequence>
<feature type="region of interest" description="Disordered" evidence="1">
    <location>
        <begin position="29"/>
        <end position="65"/>
    </location>
</feature>
<accession>A0ABY9TJN9</accession>
<gene>
    <name evidence="4" type="ORF">RI845_02420</name>
</gene>
<evidence type="ECO:0000259" key="3">
    <source>
        <dbReference type="Pfam" id="PF22113"/>
    </source>
</evidence>
<dbReference type="PROSITE" id="PS51257">
    <property type="entry name" value="PROKAR_LIPOPROTEIN"/>
    <property type="match status" value="1"/>
</dbReference>
<evidence type="ECO:0000313" key="5">
    <source>
        <dbReference type="Proteomes" id="UP001248581"/>
    </source>
</evidence>
<feature type="compositionally biased region" description="Pro residues" evidence="1">
    <location>
        <begin position="37"/>
        <end position="58"/>
    </location>
</feature>